<dbReference type="CDD" id="cd06850">
    <property type="entry name" value="biotinyl_domain"/>
    <property type="match status" value="1"/>
</dbReference>
<keyword evidence="9" id="KW-0092">Biotin</keyword>
<dbReference type="SUPFAM" id="SSF51246">
    <property type="entry name" value="Rudiment single hybrid motif"/>
    <property type="match status" value="1"/>
</dbReference>
<dbReference type="InterPro" id="IPR016185">
    <property type="entry name" value="PreATP-grasp_dom_sf"/>
</dbReference>
<feature type="domain" description="Biotin carboxylation" evidence="15">
    <location>
        <begin position="1"/>
        <end position="444"/>
    </location>
</feature>
<evidence type="ECO:0000256" key="10">
    <source>
        <dbReference type="ARBA" id="ARBA00033786"/>
    </source>
</evidence>
<dbReference type="FunFam" id="3.30.470.20:FF:000028">
    <property type="entry name" value="Methylcrotonoyl-CoA carboxylase subunit alpha, mitochondrial"/>
    <property type="match status" value="1"/>
</dbReference>
<evidence type="ECO:0000256" key="9">
    <source>
        <dbReference type="ARBA" id="ARBA00023267"/>
    </source>
</evidence>
<dbReference type="InterPro" id="IPR005479">
    <property type="entry name" value="CPAse_ATP-bd"/>
</dbReference>
<dbReference type="Pfam" id="PF02785">
    <property type="entry name" value="Biotin_carb_C"/>
    <property type="match status" value="1"/>
</dbReference>
<evidence type="ECO:0000256" key="6">
    <source>
        <dbReference type="ARBA" id="ARBA00022598"/>
    </source>
</evidence>
<evidence type="ECO:0000256" key="11">
    <source>
        <dbReference type="ARBA" id="ARBA00048600"/>
    </source>
</evidence>
<keyword evidence="7 12" id="KW-0547">Nucleotide-binding</keyword>
<evidence type="ECO:0000256" key="3">
    <source>
        <dbReference type="ARBA" id="ARBA00004956"/>
    </source>
</evidence>
<sequence>MLTKVLIANRGEIACRVIKTCQQLGVATVAVYSDVDRGAQHVLMADEALLLGPAAATESYLKGDEIIELAKRHGVDGIHPGYGFLSENPEFAQGCEQAGIQFIGPTADAIQKMGSKSAAKVIMEQAGVPMLPGYHGDDQSDAKLTEEAEKIGYPLLVKAAYGGGGKGMRIVEQASELSAALATARREAASAFGNDQLLLERYLAAPRHVEVQVFADTHGNCVYLSDRDCSVQRRHQKVVEEAPAPGLSDALRVEMGTAAVKAAQAIHYRGAGTVEFLLDPQGRFYFMEMNTRLQVEHPVTELVTGQDLVHWQLKVASGEPLPLTQEQIEVKGHSVEVRLYAEDPERDFLPATGTLTQFEVPDNLRLDTGVMAGDAISSHYDPMIAKIISFGSDRNQALSRLSQGLTQTRLAGLTSNLAFLRAIIDHGDFRNAVLDTGFIERNREALFAKDDERQLAVIAAAALLSRPKPSDSLLSLAAHGLNTETQGFRLNQPPQTKHHLEDEHGEQYQIALQGRWPHFTYQGHGITLNLIEDRISIEHDGHLRHWHCQDQGDSLTLFLRHGPLTLSPVKHLGQQAEGGGMDELKAPMNGTVVSLLCQVDDVVDAGQALLVMEAMKMEYTISAPFKGKVTALPYAGGAQVNDGAELVALEALAEEA</sequence>
<comment type="caution">
    <text evidence="16">The sequence shown here is derived from an EMBL/GenBank/DDBJ whole genome shotgun (WGS) entry which is preliminary data.</text>
</comment>
<dbReference type="FunFam" id="3.30.1490.20:FF:000003">
    <property type="entry name" value="acetyl-CoA carboxylase isoform X1"/>
    <property type="match status" value="1"/>
</dbReference>
<proteinExistence type="predicted"/>
<dbReference type="AlphaFoldDB" id="A0A4U1BIB3"/>
<comment type="catalytic activity">
    <reaction evidence="11">
        <text>N(6)-biotinyl-L-lysyl-[protein] + hydrogencarbonate + ATP = N(6)-carboxybiotinyl-L-lysyl-[protein] + ADP + phosphate + H(+)</text>
        <dbReference type="Rhea" id="RHEA:13501"/>
        <dbReference type="Rhea" id="RHEA-COMP:10505"/>
        <dbReference type="Rhea" id="RHEA-COMP:10506"/>
        <dbReference type="ChEBI" id="CHEBI:15378"/>
        <dbReference type="ChEBI" id="CHEBI:17544"/>
        <dbReference type="ChEBI" id="CHEBI:30616"/>
        <dbReference type="ChEBI" id="CHEBI:43474"/>
        <dbReference type="ChEBI" id="CHEBI:83144"/>
        <dbReference type="ChEBI" id="CHEBI:83145"/>
        <dbReference type="ChEBI" id="CHEBI:456216"/>
        <dbReference type="EC" id="6.3.4.14"/>
    </reaction>
</comment>
<dbReference type="Gene3D" id="3.30.700.40">
    <property type="match status" value="1"/>
</dbReference>
<dbReference type="PROSITE" id="PS50968">
    <property type="entry name" value="BIOTINYL_LIPOYL"/>
    <property type="match status" value="1"/>
</dbReference>
<keyword evidence="6" id="KW-0436">Ligase</keyword>
<evidence type="ECO:0000256" key="4">
    <source>
        <dbReference type="ARBA" id="ARBA00011750"/>
    </source>
</evidence>
<organism evidence="16 17">
    <name type="scientific">Ferrimonas aestuarii</name>
    <dbReference type="NCBI Taxonomy" id="2569539"/>
    <lineage>
        <taxon>Bacteria</taxon>
        <taxon>Pseudomonadati</taxon>
        <taxon>Pseudomonadota</taxon>
        <taxon>Gammaproteobacteria</taxon>
        <taxon>Alteromonadales</taxon>
        <taxon>Ferrimonadaceae</taxon>
        <taxon>Ferrimonas</taxon>
    </lineage>
</organism>
<dbReference type="InterPro" id="IPR050856">
    <property type="entry name" value="Biotin_carboxylase_complex"/>
</dbReference>
<dbReference type="GO" id="GO:0004075">
    <property type="term" value="F:biotin carboxylase activity"/>
    <property type="evidence" value="ECO:0007669"/>
    <property type="project" value="UniProtKB-EC"/>
</dbReference>
<evidence type="ECO:0000256" key="8">
    <source>
        <dbReference type="ARBA" id="ARBA00022840"/>
    </source>
</evidence>
<dbReference type="PROSITE" id="PS50979">
    <property type="entry name" value="BC"/>
    <property type="match status" value="1"/>
</dbReference>
<dbReference type="InterPro" id="IPR005482">
    <property type="entry name" value="Biotin_COase_C"/>
</dbReference>
<dbReference type="PROSITE" id="PS00867">
    <property type="entry name" value="CPSASE_2"/>
    <property type="match status" value="1"/>
</dbReference>
<feature type="domain" description="ATP-grasp" evidence="14">
    <location>
        <begin position="120"/>
        <end position="317"/>
    </location>
</feature>
<dbReference type="PROSITE" id="PS00188">
    <property type="entry name" value="BIOTIN"/>
    <property type="match status" value="1"/>
</dbReference>
<evidence type="ECO:0000259" key="15">
    <source>
        <dbReference type="PROSITE" id="PS50979"/>
    </source>
</evidence>
<dbReference type="PANTHER" id="PTHR18866">
    <property type="entry name" value="CARBOXYLASE:PYRUVATE/ACETYL-COA/PROPIONYL-COA CARBOXYLASE"/>
    <property type="match status" value="1"/>
</dbReference>
<accession>A0A4U1BIB3</accession>
<dbReference type="Pfam" id="PF00289">
    <property type="entry name" value="Biotin_carb_N"/>
    <property type="match status" value="1"/>
</dbReference>
<dbReference type="Gene3D" id="3.30.1490.20">
    <property type="entry name" value="ATP-grasp fold, A domain"/>
    <property type="match status" value="1"/>
</dbReference>
<evidence type="ECO:0000256" key="7">
    <source>
        <dbReference type="ARBA" id="ARBA00022741"/>
    </source>
</evidence>
<dbReference type="GO" id="GO:0046872">
    <property type="term" value="F:metal ion binding"/>
    <property type="evidence" value="ECO:0007669"/>
    <property type="project" value="InterPro"/>
</dbReference>
<dbReference type="Gene3D" id="3.40.50.20">
    <property type="match status" value="1"/>
</dbReference>
<dbReference type="GO" id="GO:0005524">
    <property type="term" value="F:ATP binding"/>
    <property type="evidence" value="ECO:0007669"/>
    <property type="project" value="UniProtKB-UniRule"/>
</dbReference>
<comment type="pathway">
    <text evidence="3">Lipid metabolism; malonyl-CoA biosynthesis; malonyl-CoA from acetyl-CoA: step 1/1.</text>
</comment>
<evidence type="ECO:0000259" key="14">
    <source>
        <dbReference type="PROSITE" id="PS50975"/>
    </source>
</evidence>
<evidence type="ECO:0000256" key="2">
    <source>
        <dbReference type="ARBA" id="ARBA00003761"/>
    </source>
</evidence>
<dbReference type="InterPro" id="IPR011764">
    <property type="entry name" value="Biotin_carboxylation_dom"/>
</dbReference>
<name>A0A4U1BIB3_9GAMM</name>
<dbReference type="PANTHER" id="PTHR18866:SF33">
    <property type="entry name" value="METHYLCROTONOYL-COA CARBOXYLASE SUBUNIT ALPHA, MITOCHONDRIAL-RELATED"/>
    <property type="match status" value="1"/>
</dbReference>
<feature type="domain" description="Lipoyl-binding" evidence="13">
    <location>
        <begin position="575"/>
        <end position="650"/>
    </location>
</feature>
<dbReference type="InterPro" id="IPR000089">
    <property type="entry name" value="Biotin_lipoyl"/>
</dbReference>
<dbReference type="Gene3D" id="2.40.50.100">
    <property type="match status" value="1"/>
</dbReference>
<dbReference type="InterPro" id="IPR013815">
    <property type="entry name" value="ATP_grasp_subdomain_1"/>
</dbReference>
<dbReference type="FunFam" id="3.40.50.20:FF:000010">
    <property type="entry name" value="Propionyl-CoA carboxylase subunit alpha"/>
    <property type="match status" value="1"/>
</dbReference>
<evidence type="ECO:0000256" key="1">
    <source>
        <dbReference type="ARBA" id="ARBA00001953"/>
    </source>
</evidence>
<dbReference type="InterPro" id="IPR001882">
    <property type="entry name" value="Biotin_BS"/>
</dbReference>
<dbReference type="InterPro" id="IPR005481">
    <property type="entry name" value="BC-like_N"/>
</dbReference>
<protein>
    <recommendedName>
        <fullName evidence="5">Biotin carboxylase</fullName>
    </recommendedName>
    <alternativeName>
        <fullName evidence="10">Acetyl-coenzyme A carboxylase biotin carboxylase subunit A</fullName>
    </alternativeName>
</protein>
<dbReference type="NCBIfam" id="NF006367">
    <property type="entry name" value="PRK08591.1"/>
    <property type="match status" value="1"/>
</dbReference>
<dbReference type="RefSeq" id="WP_136864944.1">
    <property type="nucleotide sequence ID" value="NZ_SWCJ01000020.1"/>
</dbReference>
<dbReference type="PROSITE" id="PS00866">
    <property type="entry name" value="CPSASE_1"/>
    <property type="match status" value="1"/>
</dbReference>
<dbReference type="SMART" id="SM01209">
    <property type="entry name" value="GARS_A"/>
    <property type="match status" value="1"/>
</dbReference>
<evidence type="ECO:0000256" key="5">
    <source>
        <dbReference type="ARBA" id="ARBA00017242"/>
    </source>
</evidence>
<gene>
    <name evidence="16" type="ORF">FCL42_18625</name>
</gene>
<dbReference type="Pfam" id="PF00364">
    <property type="entry name" value="Biotin_lipoyl"/>
    <property type="match status" value="1"/>
</dbReference>
<reference evidence="16 17" key="1">
    <citation type="submission" date="2019-04" db="EMBL/GenBank/DDBJ databases">
        <authorList>
            <person name="Hwang J.C."/>
        </authorList>
    </citation>
    <scope>NUCLEOTIDE SEQUENCE [LARGE SCALE GENOMIC DNA]</scope>
    <source>
        <strain evidence="16 17">IMCC35002</strain>
    </source>
</reference>
<dbReference type="PROSITE" id="PS50975">
    <property type="entry name" value="ATP_GRASP"/>
    <property type="match status" value="1"/>
</dbReference>
<evidence type="ECO:0000313" key="16">
    <source>
        <dbReference type="EMBL" id="TKB50833.1"/>
    </source>
</evidence>
<keyword evidence="17" id="KW-1185">Reference proteome</keyword>
<evidence type="ECO:0000256" key="12">
    <source>
        <dbReference type="PROSITE-ProRule" id="PRU00409"/>
    </source>
</evidence>
<comment type="cofactor">
    <cofactor evidence="1">
        <name>biotin</name>
        <dbReference type="ChEBI" id="CHEBI:57586"/>
    </cofactor>
</comment>
<dbReference type="InterPro" id="IPR011053">
    <property type="entry name" value="Single_hybrid_motif"/>
</dbReference>
<evidence type="ECO:0000313" key="17">
    <source>
        <dbReference type="Proteomes" id="UP000305675"/>
    </source>
</evidence>
<dbReference type="EMBL" id="SWCJ01000020">
    <property type="protein sequence ID" value="TKB50833.1"/>
    <property type="molecule type" value="Genomic_DNA"/>
</dbReference>
<dbReference type="SMART" id="SM00878">
    <property type="entry name" value="Biotin_carb_C"/>
    <property type="match status" value="1"/>
</dbReference>
<comment type="function">
    <text evidence="2">This protein is a component of the acetyl coenzyme A carboxylase complex; first, biotin carboxylase catalyzes the carboxylation of the carrier protein and then the transcarboxylase transfers the carboxyl group to form malonyl-CoA.</text>
</comment>
<dbReference type="InterPro" id="IPR011054">
    <property type="entry name" value="Rudment_hybrid_motif"/>
</dbReference>
<dbReference type="InterPro" id="IPR011761">
    <property type="entry name" value="ATP-grasp"/>
</dbReference>
<comment type="subunit">
    <text evidence="4">Acetyl-CoA carboxylase is a heterohexamer of biotin carboxyl carrier protein, biotin carboxylase and the two subunits of carboxyl transferase in a 2:2 complex.</text>
</comment>
<dbReference type="Proteomes" id="UP000305675">
    <property type="component" value="Unassembled WGS sequence"/>
</dbReference>
<dbReference type="OrthoDB" id="9763189at2"/>
<dbReference type="SUPFAM" id="SSF51230">
    <property type="entry name" value="Single hybrid motif"/>
    <property type="match status" value="1"/>
</dbReference>
<evidence type="ECO:0000259" key="13">
    <source>
        <dbReference type="PROSITE" id="PS50968"/>
    </source>
</evidence>
<dbReference type="SUPFAM" id="SSF56059">
    <property type="entry name" value="Glutathione synthetase ATP-binding domain-like"/>
    <property type="match status" value="1"/>
</dbReference>
<dbReference type="Gene3D" id="3.30.470.20">
    <property type="entry name" value="ATP-grasp fold, B domain"/>
    <property type="match status" value="1"/>
</dbReference>
<keyword evidence="8 12" id="KW-0067">ATP-binding</keyword>
<dbReference type="Pfam" id="PF02786">
    <property type="entry name" value="CPSase_L_D2"/>
    <property type="match status" value="1"/>
</dbReference>
<dbReference type="SUPFAM" id="SSF52440">
    <property type="entry name" value="PreATP-grasp domain"/>
    <property type="match status" value="1"/>
</dbReference>